<organism evidence="1">
    <name type="scientific">Streptantibioticus silvisoli</name>
    <dbReference type="NCBI Taxonomy" id="2705255"/>
    <lineage>
        <taxon>Bacteria</taxon>
        <taxon>Bacillati</taxon>
        <taxon>Actinomycetota</taxon>
        <taxon>Actinomycetes</taxon>
        <taxon>Kitasatosporales</taxon>
        <taxon>Streptomycetaceae</taxon>
        <taxon>Streptantibioticus</taxon>
    </lineage>
</organism>
<dbReference type="EMBL" id="JABXJJ020000008">
    <property type="protein sequence ID" value="MDI5969289.1"/>
    <property type="molecule type" value="Genomic_DNA"/>
</dbReference>
<comment type="caution">
    <text evidence="1">The sequence shown here is derived from an EMBL/GenBank/DDBJ whole genome shotgun (WGS) entry which is preliminary data.</text>
</comment>
<name>A0AA90H1S5_9ACTN</name>
<proteinExistence type="predicted"/>
<dbReference type="RefSeq" id="WP_271315700.1">
    <property type="nucleotide sequence ID" value="NZ_JABXJJ020000008.1"/>
</dbReference>
<gene>
    <name evidence="1" type="ORF">POF50_008000</name>
</gene>
<dbReference type="AlphaFoldDB" id="A0AA90H1S5"/>
<protein>
    <submittedName>
        <fullName evidence="1">Uncharacterized protein</fullName>
    </submittedName>
</protein>
<accession>A0AA90H1S5</accession>
<reference evidence="1" key="1">
    <citation type="submission" date="2023-05" db="EMBL/GenBank/DDBJ databases">
        <title>Streptantibioticus silvisoli sp. nov., acidotolerant actinomycetes 1 from pine litter.</title>
        <authorList>
            <person name="Swiecimska M."/>
            <person name="Golinska P."/>
            <person name="Sangal V."/>
            <person name="Wachnowicz B."/>
            <person name="Goodfellow M."/>
        </authorList>
    </citation>
    <scope>NUCLEOTIDE SEQUENCE</scope>
    <source>
        <strain evidence="1">SL13</strain>
    </source>
</reference>
<evidence type="ECO:0000313" key="1">
    <source>
        <dbReference type="EMBL" id="MDI5969289.1"/>
    </source>
</evidence>
<sequence length="194" mass="19914">MPLYLPPVPEPVSQCVNAALGSSAVPGALRPASWTESGGSLVAEHPLPVHVLGREPAGGGLPGARLTGWRFLVRGSDGLVAAAETALTPAGWVFSHFSGGPYLASTERALCQSEALGGDHQPRLLSVPGLYMVCLWLHGDTGADDSAGPLPADVLIPLAPAPPGIAAHRPYRAADLLPLLAVRLTPAPLLDRAV</sequence>